<evidence type="ECO:0000256" key="4">
    <source>
        <dbReference type="ARBA" id="ARBA00023163"/>
    </source>
</evidence>
<evidence type="ECO:0000256" key="3">
    <source>
        <dbReference type="ARBA" id="ARBA00023125"/>
    </source>
</evidence>
<keyword evidence="5 7" id="KW-0539">Nucleus</keyword>
<gene>
    <name evidence="10" type="ORF">TRICI_005704</name>
</gene>
<dbReference type="PIRSF" id="PIRSF016398">
    <property type="entry name" value="TFIIE-beta"/>
    <property type="match status" value="1"/>
</dbReference>
<feature type="compositionally biased region" description="Polar residues" evidence="8">
    <location>
        <begin position="1"/>
        <end position="12"/>
    </location>
</feature>
<evidence type="ECO:0000256" key="6">
    <source>
        <dbReference type="ARBA" id="ARBA00025581"/>
    </source>
</evidence>
<dbReference type="InterPro" id="IPR054600">
    <property type="entry name" value="TFA2_E-tether"/>
</dbReference>
<evidence type="ECO:0000256" key="2">
    <source>
        <dbReference type="ARBA" id="ARBA00023015"/>
    </source>
</evidence>
<dbReference type="InterPro" id="IPR040501">
    <property type="entry name" value="TFA2_Winged_2"/>
</dbReference>
<evidence type="ECO:0000256" key="1">
    <source>
        <dbReference type="ARBA" id="ARBA00004123"/>
    </source>
</evidence>
<evidence type="ECO:0000313" key="11">
    <source>
        <dbReference type="Proteomes" id="UP000761534"/>
    </source>
</evidence>
<organism evidence="10 11">
    <name type="scientific">Trichomonascus ciferrii</name>
    <dbReference type="NCBI Taxonomy" id="44093"/>
    <lineage>
        <taxon>Eukaryota</taxon>
        <taxon>Fungi</taxon>
        <taxon>Dikarya</taxon>
        <taxon>Ascomycota</taxon>
        <taxon>Saccharomycotina</taxon>
        <taxon>Dipodascomycetes</taxon>
        <taxon>Dipodascales</taxon>
        <taxon>Trichomonascaceae</taxon>
        <taxon>Trichomonascus</taxon>
        <taxon>Trichomonascus ciferrii complex</taxon>
    </lineage>
</organism>
<dbReference type="EMBL" id="SWFS01000441">
    <property type="protein sequence ID" value="KAA8903414.1"/>
    <property type="molecule type" value="Genomic_DNA"/>
</dbReference>
<dbReference type="AlphaFoldDB" id="A0A642UWS1"/>
<dbReference type="InterPro" id="IPR016656">
    <property type="entry name" value="TFIIE-bsu"/>
</dbReference>
<protein>
    <recommendedName>
        <fullName evidence="7">Transcription initiation factor IIE subunit beta</fullName>
    </recommendedName>
</protein>
<dbReference type="Pfam" id="PF22254">
    <property type="entry name" value="TFA2_E-tether"/>
    <property type="match status" value="1"/>
</dbReference>
<reference evidence="10" key="1">
    <citation type="journal article" date="2019" name="G3 (Bethesda)">
        <title>Genome Assemblies of Two Rare Opportunistic Yeast Pathogens: Diutina rugosa (syn. Candida rugosa) and Trichomonascus ciferrii (syn. Candida ciferrii).</title>
        <authorList>
            <person name="Mixao V."/>
            <person name="Saus E."/>
            <person name="Hansen A.P."/>
            <person name="Lass-Florl C."/>
            <person name="Gabaldon T."/>
        </authorList>
    </citation>
    <scope>NUCLEOTIDE SEQUENCE</scope>
    <source>
        <strain evidence="10">CBS 4856</strain>
    </source>
</reference>
<keyword evidence="4 7" id="KW-0804">Transcription</keyword>
<evidence type="ECO:0000313" key="10">
    <source>
        <dbReference type="EMBL" id="KAA8903414.1"/>
    </source>
</evidence>
<evidence type="ECO:0000259" key="9">
    <source>
        <dbReference type="PROSITE" id="PS51351"/>
    </source>
</evidence>
<dbReference type="GO" id="GO:0003677">
    <property type="term" value="F:DNA binding"/>
    <property type="evidence" value="ECO:0007669"/>
    <property type="project" value="UniProtKB-UniRule"/>
</dbReference>
<comment type="subcellular location">
    <subcellularLocation>
        <location evidence="1 7">Nucleus</location>
    </subcellularLocation>
</comment>
<dbReference type="OrthoDB" id="5323195at2759"/>
<name>A0A642UWS1_9ASCO</name>
<feature type="region of interest" description="Disordered" evidence="8">
    <location>
        <begin position="215"/>
        <end position="273"/>
    </location>
</feature>
<keyword evidence="2 7" id="KW-0805">Transcription regulation</keyword>
<keyword evidence="3 7" id="KW-0238">DNA-binding</keyword>
<accession>A0A642UWS1</accession>
<comment type="function">
    <text evidence="6 7">Recruits TFIIH to the initiation complex and stimulates the RNA polymerase II C-terminal domain kinase and DNA-dependent ATPase activities of TFIIH. Both TFIIH and TFIIE are required for promoter clearance by RNA polymerase.</text>
</comment>
<sequence length="273" mass="30284">MSSLNDQLNSFKNKVKNAPTIQRRVVDSGAAKRSHQDSSLSTSPLKKKKTGNASSSIVYSQPKSTGVGTHSSTQLVHAVEYIKRQGKAVKLSDVEGYLSFPIQPLIPLLRNIDRIKLNEKEQTAQYVSVYNIYSAEDLLRYLHTQNTYQGVSVKQLKDGWNGCLDAVEQLEKEQKILVLRTKKENIPRFVWANKGGPLGGIDEAFTSLWATSKVPSSSELPGELEKAGLKPTSVDPATIKKAVKPTEERKQKKPRRGKITNTHLKGVLKDYGV</sequence>
<dbReference type="GO" id="GO:0006367">
    <property type="term" value="P:transcription initiation at RNA polymerase II promoter"/>
    <property type="evidence" value="ECO:0007669"/>
    <property type="project" value="UniProtKB-UniRule"/>
</dbReference>
<comment type="subunit">
    <text evidence="7">Tetramer of two alpha and two beta chains.</text>
</comment>
<feature type="compositionally biased region" description="Polar residues" evidence="8">
    <location>
        <begin position="51"/>
        <end position="70"/>
    </location>
</feature>
<dbReference type="Proteomes" id="UP000761534">
    <property type="component" value="Unassembled WGS sequence"/>
</dbReference>
<proteinExistence type="inferred from homology"/>
<dbReference type="InterPro" id="IPR003166">
    <property type="entry name" value="TFIIE_bsu_DNA-bd"/>
</dbReference>
<evidence type="ECO:0000256" key="8">
    <source>
        <dbReference type="SAM" id="MobiDB-lite"/>
    </source>
</evidence>
<dbReference type="PROSITE" id="PS51351">
    <property type="entry name" value="TFIIE_BETA_C"/>
    <property type="match status" value="1"/>
</dbReference>
<comment type="similarity">
    <text evidence="7">Belongs to the TFIIE beta subunit family.</text>
</comment>
<dbReference type="GO" id="GO:0001097">
    <property type="term" value="F:TFIIH-class transcription factor complex binding"/>
    <property type="evidence" value="ECO:0007669"/>
    <property type="project" value="TreeGrafter"/>
</dbReference>
<feature type="region of interest" description="Disordered" evidence="8">
    <location>
        <begin position="1"/>
        <end position="70"/>
    </location>
</feature>
<dbReference type="VEuPathDB" id="FungiDB:TRICI_005704"/>
<comment type="caution">
    <text evidence="10">The sequence shown here is derived from an EMBL/GenBank/DDBJ whole genome shotgun (WGS) entry which is preliminary data.</text>
</comment>
<keyword evidence="11" id="KW-1185">Reference proteome</keyword>
<dbReference type="Pfam" id="PF02186">
    <property type="entry name" value="TFIIE_beta"/>
    <property type="match status" value="1"/>
</dbReference>
<dbReference type="PANTHER" id="PTHR12716:SF8">
    <property type="entry name" value="TRANSCRIPTION INITIATION FACTOR IIE SUBUNIT BETA"/>
    <property type="match status" value="1"/>
</dbReference>
<evidence type="ECO:0000256" key="5">
    <source>
        <dbReference type="ARBA" id="ARBA00023242"/>
    </source>
</evidence>
<evidence type="ECO:0000256" key="7">
    <source>
        <dbReference type="PIRNR" id="PIRNR016398"/>
    </source>
</evidence>
<dbReference type="PANTHER" id="PTHR12716">
    <property type="entry name" value="TRANSCRIPTION INITIATION FACTOR IIE, BETA SUBUNIT"/>
    <property type="match status" value="1"/>
</dbReference>
<feature type="domain" description="TFIIE beta" evidence="9">
    <location>
        <begin position="63"/>
        <end position="133"/>
    </location>
</feature>
<dbReference type="GO" id="GO:0005673">
    <property type="term" value="C:transcription factor TFIIE complex"/>
    <property type="evidence" value="ECO:0007669"/>
    <property type="project" value="UniProtKB-UniRule"/>
</dbReference>
<dbReference type="Pfam" id="PF18121">
    <property type="entry name" value="TFA2_Winged_2"/>
    <property type="match status" value="1"/>
</dbReference>